<comment type="caution">
    <text evidence="2">The sequence shown here is derived from an EMBL/GenBank/DDBJ whole genome shotgun (WGS) entry which is preliminary data.</text>
</comment>
<evidence type="ECO:0000313" key="3">
    <source>
        <dbReference type="Proteomes" id="UP000249130"/>
    </source>
</evidence>
<dbReference type="Proteomes" id="UP000249130">
    <property type="component" value="Unassembled WGS sequence"/>
</dbReference>
<sequence>MIPAEHPTIIEGDALTRRIFAPAAYRLARDTAVVPIVAGEAFRLASCFPVVWRRRESRTELVAVRALLDDVEAQTPAFRAAYPLALQAYPFLLASSTGSDGVTRLLDHAVADAPTDVGASVTTTDGRPSYATTLRLRMLDVIERQLPFTDAIGRSLVDADLLEPWELTFDIDGTRIGIPDLLVARQSAFDTGAYSEIVARHGAPAAELLALHRISLFRAGLLLVTARAFVKRRNQGAAEIAARVSASLVPRHDTDSEPPSASDVVLSSQDEVR</sequence>
<accession>A0A327L3M4</accession>
<evidence type="ECO:0000313" key="2">
    <source>
        <dbReference type="EMBL" id="RAI44997.1"/>
    </source>
</evidence>
<gene>
    <name evidence="2" type="ORF">CH341_06180</name>
</gene>
<dbReference type="Pfam" id="PF07277">
    <property type="entry name" value="SapC"/>
    <property type="match status" value="1"/>
</dbReference>
<dbReference type="InterPro" id="IPR010836">
    <property type="entry name" value="SapC"/>
</dbReference>
<evidence type="ECO:0008006" key="4">
    <source>
        <dbReference type="Google" id="ProtNLM"/>
    </source>
</evidence>
<dbReference type="OrthoDB" id="7831378at2"/>
<evidence type="ECO:0000256" key="1">
    <source>
        <dbReference type="SAM" id="MobiDB-lite"/>
    </source>
</evidence>
<dbReference type="EMBL" id="NPEX01000027">
    <property type="protein sequence ID" value="RAI44997.1"/>
    <property type="molecule type" value="Genomic_DNA"/>
</dbReference>
<dbReference type="RefSeq" id="WP_111418163.1">
    <property type="nucleotide sequence ID" value="NZ_NPEX01000027.1"/>
</dbReference>
<dbReference type="AlphaFoldDB" id="A0A327L3M4"/>
<feature type="region of interest" description="Disordered" evidence="1">
    <location>
        <begin position="249"/>
        <end position="273"/>
    </location>
</feature>
<reference evidence="2 3" key="1">
    <citation type="submission" date="2017-07" db="EMBL/GenBank/DDBJ databases">
        <title>Draft Genome Sequences of Select Purple Nonsulfur Bacteria.</title>
        <authorList>
            <person name="Lasarre B."/>
            <person name="Mckinlay J.B."/>
        </authorList>
    </citation>
    <scope>NUCLEOTIDE SEQUENCE [LARGE SCALE GENOMIC DNA]</scope>
    <source>
        <strain evidence="2 3">DSM 5909</strain>
    </source>
</reference>
<protein>
    <recommendedName>
        <fullName evidence="4">SapC family protein</fullName>
    </recommendedName>
</protein>
<proteinExistence type="predicted"/>
<keyword evidence="3" id="KW-1185">Reference proteome</keyword>
<organism evidence="2 3">
    <name type="scientific">Rhodoplanes roseus</name>
    <dbReference type="NCBI Taxonomy" id="29409"/>
    <lineage>
        <taxon>Bacteria</taxon>
        <taxon>Pseudomonadati</taxon>
        <taxon>Pseudomonadota</taxon>
        <taxon>Alphaproteobacteria</taxon>
        <taxon>Hyphomicrobiales</taxon>
        <taxon>Nitrobacteraceae</taxon>
        <taxon>Rhodoplanes</taxon>
    </lineage>
</organism>
<name>A0A327L3M4_9BRAD</name>